<reference evidence="14 15" key="1">
    <citation type="submission" date="2021-03" db="EMBL/GenBank/DDBJ databases">
        <title>Sequencing the genomes of 1000 actinobacteria strains.</title>
        <authorList>
            <person name="Klenk H.-P."/>
        </authorList>
    </citation>
    <scope>NUCLEOTIDE SEQUENCE [LARGE SCALE GENOMIC DNA]</scope>
    <source>
        <strain evidence="14 15">DSM 45516</strain>
    </source>
</reference>
<dbReference type="GO" id="GO:0016301">
    <property type="term" value="F:kinase activity"/>
    <property type="evidence" value="ECO:0007669"/>
    <property type="project" value="UniProtKB-KW"/>
</dbReference>
<evidence type="ECO:0000256" key="6">
    <source>
        <dbReference type="ARBA" id="ARBA00022692"/>
    </source>
</evidence>
<evidence type="ECO:0000256" key="7">
    <source>
        <dbReference type="ARBA" id="ARBA00022777"/>
    </source>
</evidence>
<dbReference type="InterPro" id="IPR050428">
    <property type="entry name" value="TCS_sensor_his_kinase"/>
</dbReference>
<dbReference type="InterPro" id="IPR003660">
    <property type="entry name" value="HAMP_dom"/>
</dbReference>
<evidence type="ECO:0000256" key="10">
    <source>
        <dbReference type="ARBA" id="ARBA00023136"/>
    </source>
</evidence>
<dbReference type="RefSeq" id="WP_245366238.1">
    <property type="nucleotide sequence ID" value="NZ_JAGGMR010000001.1"/>
</dbReference>
<comment type="subcellular location">
    <subcellularLocation>
        <location evidence="2">Cell membrane</location>
    </subcellularLocation>
</comment>
<evidence type="ECO:0000313" key="15">
    <source>
        <dbReference type="Proteomes" id="UP001519325"/>
    </source>
</evidence>
<dbReference type="Pfam" id="PF00512">
    <property type="entry name" value="HisKA"/>
    <property type="match status" value="1"/>
</dbReference>
<dbReference type="PRINTS" id="PR00344">
    <property type="entry name" value="BCTRLSENSOR"/>
</dbReference>
<dbReference type="InterPro" id="IPR036097">
    <property type="entry name" value="HisK_dim/P_sf"/>
</dbReference>
<dbReference type="InterPro" id="IPR005467">
    <property type="entry name" value="His_kinase_dom"/>
</dbReference>
<keyword evidence="9" id="KW-0902">Two-component regulatory system</keyword>
<evidence type="ECO:0000256" key="4">
    <source>
        <dbReference type="ARBA" id="ARBA00022553"/>
    </source>
</evidence>
<evidence type="ECO:0000313" key="14">
    <source>
        <dbReference type="EMBL" id="MBP2193667.1"/>
    </source>
</evidence>
<dbReference type="PANTHER" id="PTHR45436:SF5">
    <property type="entry name" value="SENSOR HISTIDINE KINASE TRCS"/>
    <property type="match status" value="1"/>
</dbReference>
<evidence type="ECO:0000256" key="9">
    <source>
        <dbReference type="ARBA" id="ARBA00023012"/>
    </source>
</evidence>
<gene>
    <name evidence="14" type="ORF">BJ987_006568</name>
</gene>
<keyword evidence="7 14" id="KW-0418">Kinase</keyword>
<feature type="transmembrane region" description="Helical" evidence="11">
    <location>
        <begin position="144"/>
        <end position="170"/>
    </location>
</feature>
<evidence type="ECO:0000256" key="11">
    <source>
        <dbReference type="SAM" id="Phobius"/>
    </source>
</evidence>
<keyword evidence="15" id="KW-1185">Reference proteome</keyword>
<evidence type="ECO:0000259" key="13">
    <source>
        <dbReference type="PROSITE" id="PS50885"/>
    </source>
</evidence>
<dbReference type="Proteomes" id="UP001519325">
    <property type="component" value="Unassembled WGS sequence"/>
</dbReference>
<comment type="catalytic activity">
    <reaction evidence="1">
        <text>ATP + protein L-histidine = ADP + protein N-phospho-L-histidine.</text>
        <dbReference type="EC" id="2.7.13.3"/>
    </reaction>
</comment>
<dbReference type="EMBL" id="JAGGMR010000001">
    <property type="protein sequence ID" value="MBP2193667.1"/>
    <property type="molecule type" value="Genomic_DNA"/>
</dbReference>
<organism evidence="14 15">
    <name type="scientific">Nocardia goodfellowii</name>
    <dbReference type="NCBI Taxonomy" id="882446"/>
    <lineage>
        <taxon>Bacteria</taxon>
        <taxon>Bacillati</taxon>
        <taxon>Actinomycetota</taxon>
        <taxon>Actinomycetes</taxon>
        <taxon>Mycobacteriales</taxon>
        <taxon>Nocardiaceae</taxon>
        <taxon>Nocardia</taxon>
    </lineage>
</organism>
<sequence length="454" mass="48526">MGFSWPLGASTLTARTQQLWFDRYVDAEWFGDLAHEAIATGNSAALRTEADRYRELYTDKVLVVGPGGEEIANTGVDARNSEVSALLTAARSNRHAVRPPHRLRPWDPDTMLIARPVGTGMRIAGAVLLEVSTVRAKRDITDRIALITVGSWTALALFAGLALLLSRWVLNPLARLSDSVAELTATLPEPATPDDSPPRYGGPPEVRDLARSIEVMVRAVGDAADAQRQLVADTAHAIRNPLTALAVRLESLGRVIPEQGQQSFTRASAQVERLKAILDGLLKLAVAETPVGFGAGQLDSEWPTSCAAARVVQDRVDTWRPAFADAGMTVAADVSVDLPDRVAVEEGVLVQILDVLLSNSSRYAGNGAHTEVRLAVDQRWVTISVYDDGVGVAPDELGKLTTRFFRGATAAAGGTGLGLPIAAALTQRHQGEFIVSAAYPNGLHVTVRLPLVQP</sequence>
<dbReference type="SUPFAM" id="SSF47384">
    <property type="entry name" value="Homodimeric domain of signal transducing histidine kinase"/>
    <property type="match status" value="1"/>
</dbReference>
<dbReference type="Pfam" id="PF02518">
    <property type="entry name" value="HATPase_c"/>
    <property type="match status" value="1"/>
</dbReference>
<dbReference type="Gene3D" id="1.10.287.130">
    <property type="match status" value="1"/>
</dbReference>
<dbReference type="SMART" id="SM00388">
    <property type="entry name" value="HisKA"/>
    <property type="match status" value="1"/>
</dbReference>
<dbReference type="SMART" id="SM00387">
    <property type="entry name" value="HATPase_c"/>
    <property type="match status" value="1"/>
</dbReference>
<dbReference type="CDD" id="cd00082">
    <property type="entry name" value="HisKA"/>
    <property type="match status" value="1"/>
</dbReference>
<keyword evidence="6 11" id="KW-0812">Transmembrane</keyword>
<accession>A0ABS4QPQ7</accession>
<evidence type="ECO:0000256" key="5">
    <source>
        <dbReference type="ARBA" id="ARBA00022679"/>
    </source>
</evidence>
<dbReference type="SMART" id="SM00304">
    <property type="entry name" value="HAMP"/>
    <property type="match status" value="1"/>
</dbReference>
<keyword evidence="10 11" id="KW-0472">Membrane</keyword>
<feature type="domain" description="HAMP" evidence="13">
    <location>
        <begin position="167"/>
        <end position="225"/>
    </location>
</feature>
<dbReference type="EC" id="2.7.13.3" evidence="3"/>
<evidence type="ECO:0000256" key="3">
    <source>
        <dbReference type="ARBA" id="ARBA00012438"/>
    </source>
</evidence>
<dbReference type="Gene3D" id="3.30.565.10">
    <property type="entry name" value="Histidine kinase-like ATPase, C-terminal domain"/>
    <property type="match status" value="1"/>
</dbReference>
<dbReference type="PANTHER" id="PTHR45436">
    <property type="entry name" value="SENSOR HISTIDINE KINASE YKOH"/>
    <property type="match status" value="1"/>
</dbReference>
<protein>
    <recommendedName>
        <fullName evidence="3">histidine kinase</fullName>
        <ecNumber evidence="3">2.7.13.3</ecNumber>
    </recommendedName>
</protein>
<keyword evidence="5" id="KW-0808">Transferase</keyword>
<evidence type="ECO:0000256" key="8">
    <source>
        <dbReference type="ARBA" id="ARBA00022989"/>
    </source>
</evidence>
<dbReference type="InterPro" id="IPR003594">
    <property type="entry name" value="HATPase_dom"/>
</dbReference>
<keyword evidence="4" id="KW-0597">Phosphoprotein</keyword>
<dbReference type="PROSITE" id="PS50109">
    <property type="entry name" value="HIS_KIN"/>
    <property type="match status" value="1"/>
</dbReference>
<dbReference type="InterPro" id="IPR003661">
    <property type="entry name" value="HisK_dim/P_dom"/>
</dbReference>
<dbReference type="Gene3D" id="6.10.340.10">
    <property type="match status" value="1"/>
</dbReference>
<keyword evidence="8 11" id="KW-1133">Transmembrane helix</keyword>
<dbReference type="PROSITE" id="PS50885">
    <property type="entry name" value="HAMP"/>
    <property type="match status" value="1"/>
</dbReference>
<name>A0ABS4QPQ7_9NOCA</name>
<proteinExistence type="predicted"/>
<feature type="domain" description="Histidine kinase" evidence="12">
    <location>
        <begin position="233"/>
        <end position="453"/>
    </location>
</feature>
<evidence type="ECO:0000256" key="1">
    <source>
        <dbReference type="ARBA" id="ARBA00000085"/>
    </source>
</evidence>
<dbReference type="SUPFAM" id="SSF55874">
    <property type="entry name" value="ATPase domain of HSP90 chaperone/DNA topoisomerase II/histidine kinase"/>
    <property type="match status" value="1"/>
</dbReference>
<evidence type="ECO:0000259" key="12">
    <source>
        <dbReference type="PROSITE" id="PS50109"/>
    </source>
</evidence>
<dbReference type="InterPro" id="IPR036890">
    <property type="entry name" value="HATPase_C_sf"/>
</dbReference>
<dbReference type="InterPro" id="IPR004358">
    <property type="entry name" value="Sig_transdc_His_kin-like_C"/>
</dbReference>
<dbReference type="Pfam" id="PF00672">
    <property type="entry name" value="HAMP"/>
    <property type="match status" value="1"/>
</dbReference>
<comment type="caution">
    <text evidence="14">The sequence shown here is derived from an EMBL/GenBank/DDBJ whole genome shotgun (WGS) entry which is preliminary data.</text>
</comment>
<evidence type="ECO:0000256" key="2">
    <source>
        <dbReference type="ARBA" id="ARBA00004236"/>
    </source>
</evidence>